<protein>
    <submittedName>
        <fullName evidence="2">Uncharacterized protein</fullName>
    </submittedName>
</protein>
<dbReference type="STRING" id="52.CMC5_068100"/>
<dbReference type="RefSeq" id="WP_050434187.1">
    <property type="nucleotide sequence ID" value="NZ_CP012159.1"/>
</dbReference>
<evidence type="ECO:0000256" key="1">
    <source>
        <dbReference type="SAM" id="Phobius"/>
    </source>
</evidence>
<evidence type="ECO:0000313" key="3">
    <source>
        <dbReference type="Proteomes" id="UP000067626"/>
    </source>
</evidence>
<keyword evidence="1" id="KW-0472">Membrane</keyword>
<dbReference type="KEGG" id="ccro:CMC5_068100"/>
<sequence>MRLRRLFARLLTRVRRASDITRRVVASALLVLVYVLVLPWFALALRLRRPRPSGWRLRHDPTLATLERLRSPF</sequence>
<dbReference type="AlphaFoldDB" id="A0A0K1EPQ2"/>
<accession>A0A0K1EPQ2</accession>
<reference evidence="2 3" key="1">
    <citation type="submission" date="2015-07" db="EMBL/GenBank/DDBJ databases">
        <title>Genome analysis of myxobacterium Chondromyces crocatus Cm c5 reveals a high potential for natural compound synthesis and the genetic basis for the loss of fruiting body formation.</title>
        <authorList>
            <person name="Zaburannyi N."/>
            <person name="Bunk B."/>
            <person name="Maier J."/>
            <person name="Overmann J."/>
            <person name="Mueller R."/>
        </authorList>
    </citation>
    <scope>NUCLEOTIDE SEQUENCE [LARGE SCALE GENOMIC DNA]</scope>
    <source>
        <strain evidence="2 3">Cm c5</strain>
    </source>
</reference>
<dbReference type="Proteomes" id="UP000067626">
    <property type="component" value="Chromosome"/>
</dbReference>
<keyword evidence="3" id="KW-1185">Reference proteome</keyword>
<proteinExistence type="predicted"/>
<feature type="transmembrane region" description="Helical" evidence="1">
    <location>
        <begin position="26"/>
        <end position="47"/>
    </location>
</feature>
<dbReference type="EMBL" id="CP012159">
    <property type="protein sequence ID" value="AKT42583.1"/>
    <property type="molecule type" value="Genomic_DNA"/>
</dbReference>
<evidence type="ECO:0000313" key="2">
    <source>
        <dbReference type="EMBL" id="AKT42583.1"/>
    </source>
</evidence>
<gene>
    <name evidence="2" type="ORF">CMC5_068100</name>
</gene>
<name>A0A0K1EPQ2_CHOCO</name>
<keyword evidence="1" id="KW-0812">Transmembrane</keyword>
<keyword evidence="1" id="KW-1133">Transmembrane helix</keyword>
<organism evidence="2 3">
    <name type="scientific">Chondromyces crocatus</name>
    <dbReference type="NCBI Taxonomy" id="52"/>
    <lineage>
        <taxon>Bacteria</taxon>
        <taxon>Pseudomonadati</taxon>
        <taxon>Myxococcota</taxon>
        <taxon>Polyangia</taxon>
        <taxon>Polyangiales</taxon>
        <taxon>Polyangiaceae</taxon>
        <taxon>Chondromyces</taxon>
    </lineage>
</organism>